<dbReference type="AlphaFoldDB" id="X1S6R7"/>
<evidence type="ECO:0000313" key="2">
    <source>
        <dbReference type="EMBL" id="GAI88598.1"/>
    </source>
</evidence>
<feature type="transmembrane region" description="Helical" evidence="1">
    <location>
        <begin position="7"/>
        <end position="28"/>
    </location>
</feature>
<keyword evidence="1" id="KW-0472">Membrane</keyword>
<feature type="transmembrane region" description="Helical" evidence="1">
    <location>
        <begin position="34"/>
        <end position="61"/>
    </location>
</feature>
<protein>
    <submittedName>
        <fullName evidence="2">Uncharacterized protein</fullName>
    </submittedName>
</protein>
<reference evidence="2" key="1">
    <citation type="journal article" date="2014" name="Front. Microbiol.">
        <title>High frequency of phylogenetically diverse reductive dehalogenase-homologous genes in deep subseafloor sedimentary metagenomes.</title>
        <authorList>
            <person name="Kawai M."/>
            <person name="Futagami T."/>
            <person name="Toyoda A."/>
            <person name="Takaki Y."/>
            <person name="Nishi S."/>
            <person name="Hori S."/>
            <person name="Arai W."/>
            <person name="Tsubouchi T."/>
            <person name="Morono Y."/>
            <person name="Uchiyama I."/>
            <person name="Ito T."/>
            <person name="Fujiyama A."/>
            <person name="Inagaki F."/>
            <person name="Takami H."/>
        </authorList>
    </citation>
    <scope>NUCLEOTIDE SEQUENCE</scope>
    <source>
        <strain evidence="2">Expedition CK06-06</strain>
    </source>
</reference>
<proteinExistence type="predicted"/>
<comment type="caution">
    <text evidence="2">The sequence shown here is derived from an EMBL/GenBank/DDBJ whole genome shotgun (WGS) entry which is preliminary data.</text>
</comment>
<sequence length="99" mass="11547">MIILRKIVGWLLVAHGIICTLGAFFPFYPPIFLFYFLALPFAMKLILVLLLSVFQVVFGVYLAFTEKLRQVRWYWLALTIIVIVILLLVYPALNYFFGL</sequence>
<name>X1S6R7_9ZZZZ</name>
<gene>
    <name evidence="2" type="ORF">S12H4_37860</name>
</gene>
<keyword evidence="1" id="KW-1133">Transmembrane helix</keyword>
<keyword evidence="1" id="KW-0812">Transmembrane</keyword>
<feature type="transmembrane region" description="Helical" evidence="1">
    <location>
        <begin position="73"/>
        <end position="93"/>
    </location>
</feature>
<accession>X1S6R7</accession>
<evidence type="ECO:0000256" key="1">
    <source>
        <dbReference type="SAM" id="Phobius"/>
    </source>
</evidence>
<organism evidence="2">
    <name type="scientific">marine sediment metagenome</name>
    <dbReference type="NCBI Taxonomy" id="412755"/>
    <lineage>
        <taxon>unclassified sequences</taxon>
        <taxon>metagenomes</taxon>
        <taxon>ecological metagenomes</taxon>
    </lineage>
</organism>
<dbReference type="EMBL" id="BARW01022737">
    <property type="protein sequence ID" value="GAI88598.1"/>
    <property type="molecule type" value="Genomic_DNA"/>
</dbReference>